<dbReference type="InterPro" id="IPR027417">
    <property type="entry name" value="P-loop_NTPase"/>
</dbReference>
<accession>A0A918J0H5</accession>
<proteinExistence type="predicted"/>
<keyword evidence="1" id="KW-0813">Transport</keyword>
<reference evidence="10" key="2">
    <citation type="submission" date="2020-09" db="EMBL/GenBank/DDBJ databases">
        <authorList>
            <person name="Sun Q."/>
            <person name="Kim S."/>
        </authorList>
    </citation>
    <scope>NUCLEOTIDE SEQUENCE</scope>
    <source>
        <strain evidence="10">KCTC 12113</strain>
    </source>
</reference>
<dbReference type="SUPFAM" id="SSF52540">
    <property type="entry name" value="P-loop containing nucleoside triphosphate hydrolases"/>
    <property type="match status" value="1"/>
</dbReference>
<keyword evidence="3" id="KW-0410">Iron transport</keyword>
<dbReference type="EMBL" id="BMWP01000014">
    <property type="protein sequence ID" value="GGW37175.1"/>
    <property type="molecule type" value="Genomic_DNA"/>
</dbReference>
<evidence type="ECO:0000256" key="5">
    <source>
        <dbReference type="ARBA" id="ARBA00022840"/>
    </source>
</evidence>
<dbReference type="PROSITE" id="PS50893">
    <property type="entry name" value="ABC_TRANSPORTER_2"/>
    <property type="match status" value="1"/>
</dbReference>
<dbReference type="InterPro" id="IPR017871">
    <property type="entry name" value="ABC_transporter-like_CS"/>
</dbReference>
<dbReference type="GO" id="GO:0015408">
    <property type="term" value="F:ABC-type ferric iron transporter activity"/>
    <property type="evidence" value="ECO:0007669"/>
    <property type="project" value="InterPro"/>
</dbReference>
<dbReference type="SMART" id="SM00382">
    <property type="entry name" value="AAA"/>
    <property type="match status" value="1"/>
</dbReference>
<reference evidence="10" key="1">
    <citation type="journal article" date="2014" name="Int. J. Syst. Evol. Microbiol.">
        <title>Complete genome sequence of Corynebacterium casei LMG S-19264T (=DSM 44701T), isolated from a smear-ripened cheese.</title>
        <authorList>
            <consortium name="US DOE Joint Genome Institute (JGI-PGF)"/>
            <person name="Walter F."/>
            <person name="Albersmeier A."/>
            <person name="Kalinowski J."/>
            <person name="Ruckert C."/>
        </authorList>
    </citation>
    <scope>NUCLEOTIDE SEQUENCE</scope>
    <source>
        <strain evidence="10">KCTC 12113</strain>
    </source>
</reference>
<organism evidence="10 11">
    <name type="scientific">Arenibacter certesii</name>
    <dbReference type="NCBI Taxonomy" id="228955"/>
    <lineage>
        <taxon>Bacteria</taxon>
        <taxon>Pseudomonadati</taxon>
        <taxon>Bacteroidota</taxon>
        <taxon>Flavobacteriia</taxon>
        <taxon>Flavobacteriales</taxon>
        <taxon>Flavobacteriaceae</taxon>
        <taxon>Arenibacter</taxon>
    </lineage>
</organism>
<evidence type="ECO:0000256" key="7">
    <source>
        <dbReference type="ARBA" id="ARBA00023065"/>
    </source>
</evidence>
<protein>
    <recommendedName>
        <fullName evidence="9">ABC transporter domain-containing protein</fullName>
    </recommendedName>
</protein>
<dbReference type="GO" id="GO:0015697">
    <property type="term" value="P:quaternary ammonium group transport"/>
    <property type="evidence" value="ECO:0007669"/>
    <property type="project" value="UniProtKB-ARBA"/>
</dbReference>
<dbReference type="GO" id="GO:0016020">
    <property type="term" value="C:membrane"/>
    <property type="evidence" value="ECO:0007669"/>
    <property type="project" value="InterPro"/>
</dbReference>
<keyword evidence="5" id="KW-0067">ATP-binding</keyword>
<evidence type="ECO:0000256" key="4">
    <source>
        <dbReference type="ARBA" id="ARBA00022741"/>
    </source>
</evidence>
<dbReference type="InterPro" id="IPR003593">
    <property type="entry name" value="AAA+_ATPase"/>
</dbReference>
<evidence type="ECO:0000313" key="11">
    <source>
        <dbReference type="Proteomes" id="UP000634668"/>
    </source>
</evidence>
<keyword evidence="4" id="KW-0547">Nucleotide-binding</keyword>
<dbReference type="CDD" id="cd03259">
    <property type="entry name" value="ABC_Carb_Solutes_like"/>
    <property type="match status" value="1"/>
</dbReference>
<keyword evidence="2" id="KW-1003">Cell membrane</keyword>
<dbReference type="PANTHER" id="PTHR42781:SF4">
    <property type="entry name" value="SPERMIDINE_PUTRESCINE IMPORT ATP-BINDING PROTEIN POTA"/>
    <property type="match status" value="1"/>
</dbReference>
<keyword evidence="6" id="KW-0408">Iron</keyword>
<sequence>MNMAIIEINNISKRYRNADTNAVEDVSFSLEKGEILALVGESGSGKTTLLRLIAGLEHPDSGIIQLGGEVIVSGRKSLPANKRKTGMVFQDYALFPHLTIFENVAFGLKGLNKKEVEQRVHDTINLTGLKEDVKKYPHQLSGGQQQRVALARALAPRPELLLMDEPFSNLDTILRDQVREEVRQIIKAMGITAILVTHDTKDAFSTADKIAVMLNGKLLQIDTPDALYNDPNSSYVAELFGKSNNVVATVEPGGFKTPFGFVSGPKDCPLSVNKDKVNLFFRAEETDFCNAEEPHLCGMVEQCMYLGDHMQLKVCCNRCTSCANDCEKGALEDTQRILLRSAVQTWKPGDIVRFKLKNFKVKETDSEELF</sequence>
<dbReference type="Gene3D" id="3.40.50.300">
    <property type="entry name" value="P-loop containing nucleotide triphosphate hydrolases"/>
    <property type="match status" value="1"/>
</dbReference>
<feature type="domain" description="ABC transporter" evidence="9">
    <location>
        <begin position="6"/>
        <end position="240"/>
    </location>
</feature>
<evidence type="ECO:0000313" key="10">
    <source>
        <dbReference type="EMBL" id="GGW37175.1"/>
    </source>
</evidence>
<evidence type="ECO:0000256" key="2">
    <source>
        <dbReference type="ARBA" id="ARBA00022475"/>
    </source>
</evidence>
<dbReference type="InterPro" id="IPR003439">
    <property type="entry name" value="ABC_transporter-like_ATP-bd"/>
</dbReference>
<dbReference type="Proteomes" id="UP000634668">
    <property type="component" value="Unassembled WGS sequence"/>
</dbReference>
<dbReference type="PANTHER" id="PTHR42781">
    <property type="entry name" value="SPERMIDINE/PUTRESCINE IMPORT ATP-BINDING PROTEIN POTA"/>
    <property type="match status" value="1"/>
</dbReference>
<evidence type="ECO:0000259" key="9">
    <source>
        <dbReference type="PROSITE" id="PS50893"/>
    </source>
</evidence>
<evidence type="ECO:0000256" key="3">
    <source>
        <dbReference type="ARBA" id="ARBA00022496"/>
    </source>
</evidence>
<dbReference type="GO" id="GO:0005524">
    <property type="term" value="F:ATP binding"/>
    <property type="evidence" value="ECO:0007669"/>
    <property type="project" value="UniProtKB-KW"/>
</dbReference>
<comment type="caution">
    <text evidence="10">The sequence shown here is derived from an EMBL/GenBank/DDBJ whole genome shotgun (WGS) entry which is preliminary data.</text>
</comment>
<evidence type="ECO:0000256" key="6">
    <source>
        <dbReference type="ARBA" id="ARBA00023004"/>
    </source>
</evidence>
<name>A0A918J0H5_9FLAO</name>
<evidence type="ECO:0000256" key="1">
    <source>
        <dbReference type="ARBA" id="ARBA00022448"/>
    </source>
</evidence>
<dbReference type="InterPro" id="IPR050093">
    <property type="entry name" value="ABC_SmlMolc_Importer"/>
</dbReference>
<dbReference type="InterPro" id="IPR015853">
    <property type="entry name" value="ABC_transpr_FbpC"/>
</dbReference>
<dbReference type="PROSITE" id="PS00211">
    <property type="entry name" value="ABC_TRANSPORTER_1"/>
    <property type="match status" value="1"/>
</dbReference>
<keyword evidence="7" id="KW-0406">Ion transport</keyword>
<dbReference type="GO" id="GO:0016887">
    <property type="term" value="F:ATP hydrolysis activity"/>
    <property type="evidence" value="ECO:0007669"/>
    <property type="project" value="InterPro"/>
</dbReference>
<dbReference type="Pfam" id="PF00005">
    <property type="entry name" value="ABC_tran"/>
    <property type="match status" value="1"/>
</dbReference>
<dbReference type="AlphaFoldDB" id="A0A918J0H5"/>
<keyword evidence="11" id="KW-1185">Reference proteome</keyword>
<evidence type="ECO:0000256" key="8">
    <source>
        <dbReference type="ARBA" id="ARBA00023136"/>
    </source>
</evidence>
<gene>
    <name evidence="10" type="ORF">GCM10007383_22540</name>
</gene>
<dbReference type="FunFam" id="3.40.50.300:FF:000425">
    <property type="entry name" value="Probable ABC transporter, ATP-binding subunit"/>
    <property type="match status" value="1"/>
</dbReference>
<keyword evidence="8" id="KW-0472">Membrane</keyword>